<dbReference type="PANTHER" id="PTHR47186:SF3">
    <property type="entry name" value="OS09G0267800 PROTEIN"/>
    <property type="match status" value="1"/>
</dbReference>
<dbReference type="Pfam" id="PF23286">
    <property type="entry name" value="LRR_13"/>
    <property type="match status" value="1"/>
</dbReference>
<gene>
    <name evidence="3" type="ORF">VNO77_28408</name>
</gene>
<dbReference type="InterPro" id="IPR058546">
    <property type="entry name" value="RPS4B/Roq1-like_LRR"/>
</dbReference>
<name>A0AAN9Q772_CANGL</name>
<keyword evidence="1" id="KW-0611">Plant defense</keyword>
<dbReference type="SUPFAM" id="SSF52058">
    <property type="entry name" value="L domain-like"/>
    <property type="match status" value="1"/>
</dbReference>
<organism evidence="3 4">
    <name type="scientific">Canavalia gladiata</name>
    <name type="common">Sword bean</name>
    <name type="synonym">Dolichos gladiatus</name>
    <dbReference type="NCBI Taxonomy" id="3824"/>
    <lineage>
        <taxon>Eukaryota</taxon>
        <taxon>Viridiplantae</taxon>
        <taxon>Streptophyta</taxon>
        <taxon>Embryophyta</taxon>
        <taxon>Tracheophyta</taxon>
        <taxon>Spermatophyta</taxon>
        <taxon>Magnoliopsida</taxon>
        <taxon>eudicotyledons</taxon>
        <taxon>Gunneridae</taxon>
        <taxon>Pentapetalae</taxon>
        <taxon>rosids</taxon>
        <taxon>fabids</taxon>
        <taxon>Fabales</taxon>
        <taxon>Fabaceae</taxon>
        <taxon>Papilionoideae</taxon>
        <taxon>50 kb inversion clade</taxon>
        <taxon>NPAAA clade</taxon>
        <taxon>indigoferoid/millettioid clade</taxon>
        <taxon>Phaseoleae</taxon>
        <taxon>Canavalia</taxon>
    </lineage>
</organism>
<dbReference type="PANTHER" id="PTHR47186">
    <property type="entry name" value="LEUCINE-RICH REPEAT-CONTAINING PROTEIN 57"/>
    <property type="match status" value="1"/>
</dbReference>
<comment type="caution">
    <text evidence="3">The sequence shown here is derived from an EMBL/GenBank/DDBJ whole genome shotgun (WGS) entry which is preliminary data.</text>
</comment>
<protein>
    <recommendedName>
        <fullName evidence="2">Disease resistance protein RPS4B/Roq1-like leucine-rich repeats domain-containing protein</fullName>
    </recommendedName>
</protein>
<evidence type="ECO:0000256" key="1">
    <source>
        <dbReference type="ARBA" id="ARBA00022821"/>
    </source>
</evidence>
<keyword evidence="4" id="KW-1185">Reference proteome</keyword>
<dbReference type="Gene3D" id="3.80.10.10">
    <property type="entry name" value="Ribonuclease Inhibitor"/>
    <property type="match status" value="2"/>
</dbReference>
<feature type="domain" description="Disease resistance protein RPS4B/Roq1-like leucine-rich repeats" evidence="2">
    <location>
        <begin position="16"/>
        <end position="181"/>
    </location>
</feature>
<sequence>MGRSQVKVDFGHVINLSNLIVLHLSGCTQLKSTPDFTGVLNLEYLDIDGCTSLSKVHESIGALTKLRFLSLRDCTNLDGITSSINTMTSLITLNLWGCPKLKYFPLISSTSGSSSHLKSLISMDLSFCNLLEVPDAIGQLACLERLNLQGNKFVSLPFTIRDLSCLAYLNLAHCHELKYLPILPTESASSVGRYFRTASGSRDHRSGLYVFDCPRVDLKHSLIQFKWLERLLKQPHHFRCGFDIVLPSRYSSTYFERSSLTQRWFSHIFRGDSVVRVVHCNVDDNWFGFVFSVEFEVKNLFTIFGSPHESSSSPLPHPFYLSFESECVEKRFDMPLNLELDKIDGSQHIWTIYISRQHCHFIETGAHITFKARPGLVVKKWGLRRIVKQEIRMLIRENRDPSREGNLLIGNVEKSSTNSGPKIQLPYNWLISEEDEVENLEAKAKENNLCNRGL</sequence>
<evidence type="ECO:0000313" key="3">
    <source>
        <dbReference type="EMBL" id="KAK7324666.1"/>
    </source>
</evidence>
<evidence type="ECO:0000313" key="4">
    <source>
        <dbReference type="Proteomes" id="UP001367508"/>
    </source>
</evidence>
<dbReference type="AlphaFoldDB" id="A0AAN9Q772"/>
<accession>A0AAN9Q772</accession>
<reference evidence="3 4" key="1">
    <citation type="submission" date="2024-01" db="EMBL/GenBank/DDBJ databases">
        <title>The genomes of 5 underutilized Papilionoideae crops provide insights into root nodulation and disease resistanc.</title>
        <authorList>
            <person name="Jiang F."/>
        </authorList>
    </citation>
    <scope>NUCLEOTIDE SEQUENCE [LARGE SCALE GENOMIC DNA]</scope>
    <source>
        <strain evidence="3">LVBAO_FW01</strain>
        <tissue evidence="3">Leaves</tissue>
    </source>
</reference>
<proteinExistence type="predicted"/>
<dbReference type="EMBL" id="JAYMYQ010000006">
    <property type="protein sequence ID" value="KAK7324666.1"/>
    <property type="molecule type" value="Genomic_DNA"/>
</dbReference>
<dbReference type="InterPro" id="IPR032675">
    <property type="entry name" value="LRR_dom_sf"/>
</dbReference>
<dbReference type="Proteomes" id="UP001367508">
    <property type="component" value="Unassembled WGS sequence"/>
</dbReference>
<evidence type="ECO:0000259" key="2">
    <source>
        <dbReference type="Pfam" id="PF23286"/>
    </source>
</evidence>